<feature type="transmembrane region" description="Helical" evidence="1">
    <location>
        <begin position="39"/>
        <end position="58"/>
    </location>
</feature>
<proteinExistence type="predicted"/>
<reference evidence="3 4" key="1">
    <citation type="submission" date="2018-01" db="EMBL/GenBank/DDBJ databases">
        <title>The whole genome sequencing and assembly of Paenibacillus chitinolyticus KCCM 41400 strain.</title>
        <authorList>
            <person name="Kim J.-Y."/>
            <person name="Park M.-K."/>
            <person name="Lee Y.-J."/>
            <person name="Yi H."/>
            <person name="Bahn Y.-S."/>
            <person name="Kim J.F."/>
            <person name="Lee D.-W."/>
        </authorList>
    </citation>
    <scope>NUCLEOTIDE SEQUENCE [LARGE SCALE GENOMIC DNA]</scope>
    <source>
        <strain evidence="3 4">KCCM 41400</strain>
    </source>
</reference>
<evidence type="ECO:0000313" key="2">
    <source>
        <dbReference type="EMBL" id="MCY9595085.1"/>
    </source>
</evidence>
<keyword evidence="5" id="KW-1185">Reference proteome</keyword>
<accession>A0A410WU70</accession>
<dbReference type="AlphaFoldDB" id="A0A410WU70"/>
<evidence type="ECO:0000313" key="3">
    <source>
        <dbReference type="EMBL" id="QAV17949.1"/>
    </source>
</evidence>
<name>A0A410WU70_9BACL</name>
<protein>
    <submittedName>
        <fullName evidence="3">Uncharacterized protein</fullName>
    </submittedName>
</protein>
<keyword evidence="1" id="KW-1133">Transmembrane helix</keyword>
<organism evidence="3 4">
    <name type="scientific">Paenibacillus chitinolyticus</name>
    <dbReference type="NCBI Taxonomy" id="79263"/>
    <lineage>
        <taxon>Bacteria</taxon>
        <taxon>Bacillati</taxon>
        <taxon>Bacillota</taxon>
        <taxon>Bacilli</taxon>
        <taxon>Bacillales</taxon>
        <taxon>Paenibacillaceae</taxon>
        <taxon>Paenibacillus</taxon>
    </lineage>
</organism>
<gene>
    <name evidence="2" type="ORF">M5X16_04750</name>
    <name evidence="3" type="ORF">PC41400_09835</name>
</gene>
<dbReference type="Proteomes" id="UP000288943">
    <property type="component" value="Chromosome"/>
</dbReference>
<dbReference type="EMBL" id="CP026520">
    <property type="protein sequence ID" value="QAV17949.1"/>
    <property type="molecule type" value="Genomic_DNA"/>
</dbReference>
<keyword evidence="1" id="KW-0472">Membrane</keyword>
<dbReference type="Proteomes" id="UP001527202">
    <property type="component" value="Unassembled WGS sequence"/>
</dbReference>
<dbReference type="KEGG" id="pchi:PC41400_09835"/>
<reference evidence="2 5" key="2">
    <citation type="submission" date="2022-05" db="EMBL/GenBank/DDBJ databases">
        <title>Genome Sequencing of Bee-Associated Microbes.</title>
        <authorList>
            <person name="Dunlap C."/>
        </authorList>
    </citation>
    <scope>NUCLEOTIDE SEQUENCE [LARGE SCALE GENOMIC DNA]</scope>
    <source>
        <strain evidence="2 5">NRRL B-23120</strain>
    </source>
</reference>
<sequence>MQGILALVLFFISMLMFAALVHSKSKGQNQRFRFLHHPLFRKTAVVVSVLAFLLAVVVSPKADEGPHTEAKLTTAAVTVR</sequence>
<dbReference type="EMBL" id="JAMDMJ010000004">
    <property type="protein sequence ID" value="MCY9595085.1"/>
    <property type="molecule type" value="Genomic_DNA"/>
</dbReference>
<evidence type="ECO:0000256" key="1">
    <source>
        <dbReference type="SAM" id="Phobius"/>
    </source>
</evidence>
<keyword evidence="1" id="KW-0812">Transmembrane</keyword>
<evidence type="ECO:0000313" key="5">
    <source>
        <dbReference type="Proteomes" id="UP001527202"/>
    </source>
</evidence>
<dbReference type="OrthoDB" id="9912642at2"/>
<evidence type="ECO:0000313" key="4">
    <source>
        <dbReference type="Proteomes" id="UP000288943"/>
    </source>
</evidence>
<dbReference type="RefSeq" id="WP_042230894.1">
    <property type="nucleotide sequence ID" value="NZ_CP026520.1"/>
</dbReference>
<dbReference type="GeneID" id="95375107"/>